<dbReference type="InterPro" id="IPR051126">
    <property type="entry name" value="Thiosulfate_sulfurtransferase"/>
</dbReference>
<name>A0A4R2Q332_9RHOB</name>
<dbReference type="EMBL" id="SLXP01000002">
    <property type="protein sequence ID" value="TCP42829.1"/>
    <property type="molecule type" value="Genomic_DNA"/>
</dbReference>
<evidence type="ECO:0000256" key="1">
    <source>
        <dbReference type="ARBA" id="ARBA00022737"/>
    </source>
</evidence>
<evidence type="ECO:0000256" key="2">
    <source>
        <dbReference type="SAM" id="SignalP"/>
    </source>
</evidence>
<sequence>MTKHLSPLAFALALLAQPVLAQDAGFGPLIDAQSLAGARETVDPLILDIRPGKVEDSEKTHFEVGHIPGAVHAPYNLFRGPKENPGALIPEDKLTEVLRSLGVTLDRPTVIVHQGTDQTDFGSAARVYWTLKSSGVSPLAILNGGMNAWQEAKLPVETGPVTPTPSDVTISFSHEWLATTGDVEQIVAGTQPGELIDARTQAFWEGNAKHDAAARPGTLPQSRYFTHSNWFGSDRPALIEPGVVERLAAENGFGQGDQLVSFCNTGHWAATNWFALSELAGIEGVRLYPESMVGWSSAGNEMANVPGPIRNLWNRVTGKY</sequence>
<organism evidence="4 5">
    <name type="scientific">Rhodovulum marinum</name>
    <dbReference type="NCBI Taxonomy" id="320662"/>
    <lineage>
        <taxon>Bacteria</taxon>
        <taxon>Pseudomonadati</taxon>
        <taxon>Pseudomonadota</taxon>
        <taxon>Alphaproteobacteria</taxon>
        <taxon>Rhodobacterales</taxon>
        <taxon>Paracoccaceae</taxon>
        <taxon>Rhodovulum</taxon>
    </lineage>
</organism>
<gene>
    <name evidence="4" type="ORF">EV662_10217</name>
</gene>
<dbReference type="SMART" id="SM00450">
    <property type="entry name" value="RHOD"/>
    <property type="match status" value="2"/>
</dbReference>
<dbReference type="PANTHER" id="PTHR43855:SF1">
    <property type="entry name" value="THIOSULFATE SULFURTRANSFERASE"/>
    <property type="match status" value="1"/>
</dbReference>
<dbReference type="InterPro" id="IPR036873">
    <property type="entry name" value="Rhodanese-like_dom_sf"/>
</dbReference>
<proteinExistence type="predicted"/>
<dbReference type="OrthoDB" id="9781034at2"/>
<dbReference type="PROSITE" id="PS50206">
    <property type="entry name" value="RHODANESE_3"/>
    <property type="match status" value="2"/>
</dbReference>
<evidence type="ECO:0000313" key="5">
    <source>
        <dbReference type="Proteomes" id="UP000294835"/>
    </source>
</evidence>
<reference evidence="4 5" key="1">
    <citation type="submission" date="2019-03" db="EMBL/GenBank/DDBJ databases">
        <title>Genomic Encyclopedia of Type Strains, Phase IV (KMG-IV): sequencing the most valuable type-strain genomes for metagenomic binning, comparative biology and taxonomic classification.</title>
        <authorList>
            <person name="Goeker M."/>
        </authorList>
    </citation>
    <scope>NUCLEOTIDE SEQUENCE [LARGE SCALE GENOMIC DNA]</scope>
    <source>
        <strain evidence="4 5">DSM 18063</strain>
    </source>
</reference>
<feature type="domain" description="Rhodanese" evidence="3">
    <location>
        <begin position="189"/>
        <end position="304"/>
    </location>
</feature>
<dbReference type="CDD" id="cd01448">
    <property type="entry name" value="TST_Repeat_1"/>
    <property type="match status" value="1"/>
</dbReference>
<dbReference type="Pfam" id="PF00581">
    <property type="entry name" value="Rhodanese"/>
    <property type="match status" value="2"/>
</dbReference>
<accession>A0A4R2Q332</accession>
<feature type="chain" id="PRO_5020597389" evidence="2">
    <location>
        <begin position="22"/>
        <end position="320"/>
    </location>
</feature>
<dbReference type="PANTHER" id="PTHR43855">
    <property type="entry name" value="THIOSULFATE SULFURTRANSFERASE"/>
    <property type="match status" value="1"/>
</dbReference>
<keyword evidence="2" id="KW-0732">Signal</keyword>
<keyword evidence="4" id="KW-0808">Transferase</keyword>
<keyword evidence="5" id="KW-1185">Reference proteome</keyword>
<protein>
    <submittedName>
        <fullName evidence="4">Thiosulfate/3-mercaptopyruvate sulfurtransferase</fullName>
    </submittedName>
</protein>
<dbReference type="RefSeq" id="WP_132460707.1">
    <property type="nucleotide sequence ID" value="NZ_SLXP01000002.1"/>
</dbReference>
<dbReference type="Gene3D" id="3.40.250.10">
    <property type="entry name" value="Rhodanese-like domain"/>
    <property type="match status" value="2"/>
</dbReference>
<dbReference type="GO" id="GO:0016740">
    <property type="term" value="F:transferase activity"/>
    <property type="evidence" value="ECO:0007669"/>
    <property type="project" value="UniProtKB-KW"/>
</dbReference>
<feature type="domain" description="Rhodanese" evidence="3">
    <location>
        <begin position="40"/>
        <end position="158"/>
    </location>
</feature>
<keyword evidence="1" id="KW-0677">Repeat</keyword>
<evidence type="ECO:0000313" key="4">
    <source>
        <dbReference type="EMBL" id="TCP42829.1"/>
    </source>
</evidence>
<dbReference type="InterPro" id="IPR001763">
    <property type="entry name" value="Rhodanese-like_dom"/>
</dbReference>
<evidence type="ECO:0000259" key="3">
    <source>
        <dbReference type="PROSITE" id="PS50206"/>
    </source>
</evidence>
<comment type="caution">
    <text evidence="4">The sequence shown here is derived from an EMBL/GenBank/DDBJ whole genome shotgun (WGS) entry which is preliminary data.</text>
</comment>
<dbReference type="SUPFAM" id="SSF52821">
    <property type="entry name" value="Rhodanese/Cell cycle control phosphatase"/>
    <property type="match status" value="2"/>
</dbReference>
<dbReference type="Proteomes" id="UP000294835">
    <property type="component" value="Unassembled WGS sequence"/>
</dbReference>
<dbReference type="AlphaFoldDB" id="A0A4R2Q332"/>
<feature type="signal peptide" evidence="2">
    <location>
        <begin position="1"/>
        <end position="21"/>
    </location>
</feature>
<keyword evidence="4" id="KW-0670">Pyruvate</keyword>